<organism evidence="2 3">
    <name type="scientific">Mycobacterium timonense</name>
    <dbReference type="NCBI Taxonomy" id="701043"/>
    <lineage>
        <taxon>Bacteria</taxon>
        <taxon>Bacillati</taxon>
        <taxon>Actinomycetota</taxon>
        <taxon>Actinomycetes</taxon>
        <taxon>Mycobacteriales</taxon>
        <taxon>Mycobacteriaceae</taxon>
        <taxon>Mycobacterium</taxon>
        <taxon>Mycobacterium avium complex (MAC)</taxon>
    </lineage>
</organism>
<keyword evidence="1" id="KW-0472">Membrane</keyword>
<evidence type="ECO:0000256" key="1">
    <source>
        <dbReference type="SAM" id="Phobius"/>
    </source>
</evidence>
<keyword evidence="1" id="KW-1133">Transmembrane helix</keyword>
<dbReference type="Proteomes" id="UP000465301">
    <property type="component" value="Unassembled WGS sequence"/>
</dbReference>
<evidence type="ECO:0000313" key="2">
    <source>
        <dbReference type="EMBL" id="GFG98663.1"/>
    </source>
</evidence>
<accession>A0A7I9ZCF4</accession>
<comment type="caution">
    <text evidence="2">The sequence shown here is derived from an EMBL/GenBank/DDBJ whole genome shotgun (WGS) entry which is preliminary data.</text>
</comment>
<keyword evidence="3" id="KW-1185">Reference proteome</keyword>
<name>A0A7I9ZCF4_9MYCO</name>
<feature type="transmembrane region" description="Helical" evidence="1">
    <location>
        <begin position="25"/>
        <end position="49"/>
    </location>
</feature>
<sequence>MVWVGGNSGSARAKGMLMLTRLRKFLEYQLSIAELLGLGILLGTPYLIVGVIWSSTHTAHLHDMHGVDLVVSFLGSIVSWPVLLFANVCMT</sequence>
<protein>
    <submittedName>
        <fullName evidence="2">Uncharacterized protein</fullName>
    </submittedName>
</protein>
<keyword evidence="1" id="KW-0812">Transmembrane</keyword>
<feature type="transmembrane region" description="Helical" evidence="1">
    <location>
        <begin position="69"/>
        <end position="90"/>
    </location>
</feature>
<evidence type="ECO:0000313" key="3">
    <source>
        <dbReference type="Proteomes" id="UP000465301"/>
    </source>
</evidence>
<gene>
    <name evidence="2" type="ORF">MTIM_45420</name>
</gene>
<dbReference type="EMBL" id="BLLA01000001">
    <property type="protein sequence ID" value="GFG98663.1"/>
    <property type="molecule type" value="Genomic_DNA"/>
</dbReference>
<dbReference type="AlphaFoldDB" id="A0A7I9ZCF4"/>
<proteinExistence type="predicted"/>
<reference evidence="2 3" key="1">
    <citation type="journal article" date="2019" name="Emerg. Microbes Infect.">
        <title>Comprehensive subspecies identification of 175 nontuberculous mycobacteria species based on 7547 genomic profiles.</title>
        <authorList>
            <person name="Matsumoto Y."/>
            <person name="Kinjo T."/>
            <person name="Motooka D."/>
            <person name="Nabeya D."/>
            <person name="Jung N."/>
            <person name="Uechi K."/>
            <person name="Horii T."/>
            <person name="Iida T."/>
            <person name="Fujita J."/>
            <person name="Nakamura S."/>
        </authorList>
    </citation>
    <scope>NUCLEOTIDE SEQUENCE [LARGE SCALE GENOMIC DNA]</scope>
    <source>
        <strain evidence="2 3">JCM 30726</strain>
    </source>
</reference>